<comment type="caution">
    <text evidence="1">The sequence shown here is derived from an EMBL/GenBank/DDBJ whole genome shotgun (WGS) entry which is preliminary data.</text>
</comment>
<reference evidence="1 2" key="1">
    <citation type="submission" date="2023-07" db="EMBL/GenBank/DDBJ databases">
        <authorList>
            <person name="Lian W.-H."/>
        </authorList>
    </citation>
    <scope>NUCLEOTIDE SEQUENCE [LARGE SCALE GENOMIC DNA]</scope>
    <source>
        <strain evidence="1 2">SYSU DXS3180</strain>
    </source>
</reference>
<accession>A0ABV3ZME7</accession>
<gene>
    <name evidence="1" type="ORF">QTN47_26365</name>
</gene>
<keyword evidence="2" id="KW-1185">Reference proteome</keyword>
<dbReference type="Proteomes" id="UP001560573">
    <property type="component" value="Unassembled WGS sequence"/>
</dbReference>
<sequence>MENFKQRADFRTLLRSKLTELLGKYGYDLAFDNQNQDQSISKNWICRLICLGKKRVEIHNDDWRDYTEYFIVKVDDKEIFMLNLDNYKSIEVAFEEIKSKLIDKV</sequence>
<proteinExistence type="predicted"/>
<name>A0ABV3ZME7_9BACT</name>
<dbReference type="RefSeq" id="WP_369332477.1">
    <property type="nucleotide sequence ID" value="NZ_JAULBC010000012.1"/>
</dbReference>
<evidence type="ECO:0000313" key="2">
    <source>
        <dbReference type="Proteomes" id="UP001560573"/>
    </source>
</evidence>
<organism evidence="1 2">
    <name type="scientific">Danxiaibacter flavus</name>
    <dbReference type="NCBI Taxonomy" id="3049108"/>
    <lineage>
        <taxon>Bacteria</taxon>
        <taxon>Pseudomonadati</taxon>
        <taxon>Bacteroidota</taxon>
        <taxon>Chitinophagia</taxon>
        <taxon>Chitinophagales</taxon>
        <taxon>Chitinophagaceae</taxon>
        <taxon>Danxiaibacter</taxon>
    </lineage>
</organism>
<dbReference type="EMBL" id="JAULBC010000012">
    <property type="protein sequence ID" value="MEX6691061.1"/>
    <property type="molecule type" value="Genomic_DNA"/>
</dbReference>
<protein>
    <submittedName>
        <fullName evidence="1">Uncharacterized protein</fullName>
    </submittedName>
</protein>
<evidence type="ECO:0000313" key="1">
    <source>
        <dbReference type="EMBL" id="MEX6691061.1"/>
    </source>
</evidence>